<feature type="domain" description="Helicase C-terminal" evidence="1">
    <location>
        <begin position="1"/>
        <end position="49"/>
    </location>
</feature>
<name>A0AAD7FB74_9AGAR</name>
<dbReference type="InterPro" id="IPR001650">
    <property type="entry name" value="Helicase_C-like"/>
</dbReference>
<reference evidence="2" key="1">
    <citation type="submission" date="2023-03" db="EMBL/GenBank/DDBJ databases">
        <title>Massive genome expansion in bonnet fungi (Mycena s.s.) driven by repeated elements and novel gene families across ecological guilds.</title>
        <authorList>
            <consortium name="Lawrence Berkeley National Laboratory"/>
            <person name="Harder C.B."/>
            <person name="Miyauchi S."/>
            <person name="Viragh M."/>
            <person name="Kuo A."/>
            <person name="Thoen E."/>
            <person name="Andreopoulos B."/>
            <person name="Lu D."/>
            <person name="Skrede I."/>
            <person name="Drula E."/>
            <person name="Henrissat B."/>
            <person name="Morin E."/>
            <person name="Kohler A."/>
            <person name="Barry K."/>
            <person name="LaButti K."/>
            <person name="Morin E."/>
            <person name="Salamov A."/>
            <person name="Lipzen A."/>
            <person name="Mereny Z."/>
            <person name="Hegedus B."/>
            <person name="Baldrian P."/>
            <person name="Stursova M."/>
            <person name="Weitz H."/>
            <person name="Taylor A."/>
            <person name="Grigoriev I.V."/>
            <person name="Nagy L.G."/>
            <person name="Martin F."/>
            <person name="Kauserud H."/>
        </authorList>
    </citation>
    <scope>NUCLEOTIDE SEQUENCE</scope>
    <source>
        <strain evidence="2">9284</strain>
    </source>
</reference>
<evidence type="ECO:0000259" key="1">
    <source>
        <dbReference type="Pfam" id="PF00271"/>
    </source>
</evidence>
<evidence type="ECO:0000313" key="2">
    <source>
        <dbReference type="EMBL" id="KAJ7608460.1"/>
    </source>
</evidence>
<dbReference type="Proteomes" id="UP001221142">
    <property type="component" value="Unassembled WGS sequence"/>
</dbReference>
<dbReference type="Gene3D" id="3.40.50.300">
    <property type="entry name" value="P-loop containing nucleotide triphosphate hydrolases"/>
    <property type="match status" value="1"/>
</dbReference>
<gene>
    <name evidence="2" type="ORF">FB45DRAFT_1067541</name>
</gene>
<comment type="caution">
    <text evidence="2">The sequence shown here is derived from an EMBL/GenBank/DDBJ whole genome shotgun (WGS) entry which is preliminary data.</text>
</comment>
<proteinExistence type="predicted"/>
<sequence>MSQDYLTKIFNDFSEPDGTCKILHGTEGASTGIDVGDIDAVIDYGCPQICARRYNERVDVDVEPTIGLYCSCPSHGPIRPPSTLLGAEGTDPDRPISGRLLKDSKKPDRAGLAMILYVRSTLCLRDMIRRYLADESEHALAISTHGAATAPIWVIHFASTIRLFSSPVDSFIWRTMVLCGLEMKMTLVVCCWIHQRERSESGGAVPQPSHSTTCPAA</sequence>
<keyword evidence="3" id="KW-1185">Reference proteome</keyword>
<dbReference type="EMBL" id="JARKIF010000045">
    <property type="protein sequence ID" value="KAJ7608460.1"/>
    <property type="molecule type" value="Genomic_DNA"/>
</dbReference>
<dbReference type="InterPro" id="IPR027417">
    <property type="entry name" value="P-loop_NTPase"/>
</dbReference>
<dbReference type="AlphaFoldDB" id="A0AAD7FB74"/>
<dbReference type="SUPFAM" id="SSF52540">
    <property type="entry name" value="P-loop containing nucleoside triphosphate hydrolases"/>
    <property type="match status" value="1"/>
</dbReference>
<evidence type="ECO:0000313" key="3">
    <source>
        <dbReference type="Proteomes" id="UP001221142"/>
    </source>
</evidence>
<protein>
    <recommendedName>
        <fullName evidence="1">Helicase C-terminal domain-containing protein</fullName>
    </recommendedName>
</protein>
<accession>A0AAD7FB74</accession>
<dbReference type="Pfam" id="PF00271">
    <property type="entry name" value="Helicase_C"/>
    <property type="match status" value="1"/>
</dbReference>
<organism evidence="2 3">
    <name type="scientific">Roridomyces roridus</name>
    <dbReference type="NCBI Taxonomy" id="1738132"/>
    <lineage>
        <taxon>Eukaryota</taxon>
        <taxon>Fungi</taxon>
        <taxon>Dikarya</taxon>
        <taxon>Basidiomycota</taxon>
        <taxon>Agaricomycotina</taxon>
        <taxon>Agaricomycetes</taxon>
        <taxon>Agaricomycetidae</taxon>
        <taxon>Agaricales</taxon>
        <taxon>Marasmiineae</taxon>
        <taxon>Mycenaceae</taxon>
        <taxon>Roridomyces</taxon>
    </lineage>
</organism>